<evidence type="ECO:0000256" key="4">
    <source>
        <dbReference type="ARBA" id="ARBA00022692"/>
    </source>
</evidence>
<dbReference type="PANTHER" id="PTHR11616">
    <property type="entry name" value="SODIUM/CHLORIDE DEPENDENT TRANSPORTER"/>
    <property type="match status" value="1"/>
</dbReference>
<keyword evidence="6 8" id="KW-1133">Transmembrane helix</keyword>
<evidence type="ECO:0000256" key="7">
    <source>
        <dbReference type="ARBA" id="ARBA00023136"/>
    </source>
</evidence>
<dbReference type="GO" id="GO:0035725">
    <property type="term" value="P:sodium ion transmembrane transport"/>
    <property type="evidence" value="ECO:0007669"/>
    <property type="project" value="TreeGrafter"/>
</dbReference>
<comment type="subcellular location">
    <subcellularLocation>
        <location evidence="1">Membrane</location>
        <topology evidence="1">Multi-pass membrane protein</topology>
    </subcellularLocation>
</comment>
<feature type="transmembrane region" description="Helical" evidence="8">
    <location>
        <begin position="16"/>
        <end position="38"/>
    </location>
</feature>
<name>V5H008_IXORI</name>
<evidence type="ECO:0000256" key="8">
    <source>
        <dbReference type="SAM" id="Phobius"/>
    </source>
</evidence>
<evidence type="ECO:0000256" key="2">
    <source>
        <dbReference type="ARBA" id="ARBA00006459"/>
    </source>
</evidence>
<protein>
    <submittedName>
        <fullName evidence="9">Putative sodiumneurotransmitter symporter family</fullName>
    </submittedName>
</protein>
<dbReference type="InterPro" id="IPR000175">
    <property type="entry name" value="Na/ntran_symport"/>
</dbReference>
<evidence type="ECO:0000256" key="1">
    <source>
        <dbReference type="ARBA" id="ARBA00004141"/>
    </source>
</evidence>
<keyword evidence="7 8" id="KW-0472">Membrane</keyword>
<keyword evidence="3" id="KW-0813">Transport</keyword>
<reference evidence="9" key="1">
    <citation type="journal article" date="2015" name="Sci. Rep.">
        <title>Tissue- and time-dependent transcription in Ixodes ricinus salivary glands and midguts when blood feeding on the vertebrate host.</title>
        <authorList>
            <person name="Kotsyfakis M."/>
            <person name="Schwarz A."/>
            <person name="Erhart J."/>
            <person name="Ribeiro J.M."/>
        </authorList>
    </citation>
    <scope>NUCLEOTIDE SEQUENCE</scope>
    <source>
        <tissue evidence="9">Salivary gland and midgut</tissue>
    </source>
</reference>
<dbReference type="AlphaFoldDB" id="V5H008"/>
<dbReference type="SUPFAM" id="SSF161070">
    <property type="entry name" value="SNF-like"/>
    <property type="match status" value="1"/>
</dbReference>
<dbReference type="PROSITE" id="PS50267">
    <property type="entry name" value="NA_NEUROTRAN_SYMP_3"/>
    <property type="match status" value="1"/>
</dbReference>
<sequence>MATQGGMYLLQLMDNYAVSGITLFFVVFFQAVALIWIYGSNNISDHIKEMIGRWPNTPFSNERRSI</sequence>
<keyword evidence="5" id="KW-0769">Symport</keyword>
<comment type="similarity">
    <text evidence="2">Belongs to the sodium:neurotransmitter symporter (SNF) (TC 2.A.22) family.</text>
</comment>
<organism evidence="9">
    <name type="scientific">Ixodes ricinus</name>
    <name type="common">Common tick</name>
    <name type="synonym">Acarus ricinus</name>
    <dbReference type="NCBI Taxonomy" id="34613"/>
    <lineage>
        <taxon>Eukaryota</taxon>
        <taxon>Metazoa</taxon>
        <taxon>Ecdysozoa</taxon>
        <taxon>Arthropoda</taxon>
        <taxon>Chelicerata</taxon>
        <taxon>Arachnida</taxon>
        <taxon>Acari</taxon>
        <taxon>Parasitiformes</taxon>
        <taxon>Ixodida</taxon>
        <taxon>Ixodoidea</taxon>
        <taxon>Ixodidae</taxon>
        <taxon>Ixodinae</taxon>
        <taxon>Ixodes</taxon>
    </lineage>
</organism>
<evidence type="ECO:0000256" key="6">
    <source>
        <dbReference type="ARBA" id="ARBA00022989"/>
    </source>
</evidence>
<dbReference type="Pfam" id="PF00209">
    <property type="entry name" value="SNF"/>
    <property type="match status" value="1"/>
</dbReference>
<dbReference type="InterPro" id="IPR037272">
    <property type="entry name" value="SNS_sf"/>
</dbReference>
<dbReference type="GO" id="GO:0006865">
    <property type="term" value="P:amino acid transport"/>
    <property type="evidence" value="ECO:0007669"/>
    <property type="project" value="TreeGrafter"/>
</dbReference>
<evidence type="ECO:0000313" key="9">
    <source>
        <dbReference type="EMBL" id="JAB70094.1"/>
    </source>
</evidence>
<evidence type="ECO:0000256" key="5">
    <source>
        <dbReference type="ARBA" id="ARBA00022847"/>
    </source>
</evidence>
<evidence type="ECO:0000256" key="3">
    <source>
        <dbReference type="ARBA" id="ARBA00022448"/>
    </source>
</evidence>
<dbReference type="PANTHER" id="PTHR11616:SF309">
    <property type="entry name" value="TRANSPORTER"/>
    <property type="match status" value="1"/>
</dbReference>
<keyword evidence="4 8" id="KW-0812">Transmembrane</keyword>
<proteinExistence type="evidence at transcript level"/>
<dbReference type="GO" id="GO:0005886">
    <property type="term" value="C:plasma membrane"/>
    <property type="evidence" value="ECO:0007669"/>
    <property type="project" value="TreeGrafter"/>
</dbReference>
<dbReference type="EMBL" id="GANP01014374">
    <property type="protein sequence ID" value="JAB70094.1"/>
    <property type="molecule type" value="mRNA"/>
</dbReference>
<accession>V5H008</accession>
<dbReference type="GO" id="GO:0015293">
    <property type="term" value="F:symporter activity"/>
    <property type="evidence" value="ECO:0007669"/>
    <property type="project" value="UniProtKB-KW"/>
</dbReference>